<dbReference type="InterPro" id="IPR036928">
    <property type="entry name" value="AS_sf"/>
</dbReference>
<reference evidence="1 2" key="1">
    <citation type="submission" date="2016-11" db="EMBL/GenBank/DDBJ databases">
        <authorList>
            <person name="Jaros S."/>
            <person name="Januszkiewicz K."/>
            <person name="Wedrychowicz H."/>
        </authorList>
    </citation>
    <scope>NUCLEOTIDE SEQUENCE [LARGE SCALE GENOMIC DNA]</scope>
    <source>
        <strain evidence="1 2">DSM 21864</strain>
    </source>
</reference>
<dbReference type="EMBL" id="FQZO01000003">
    <property type="protein sequence ID" value="SHJ22936.1"/>
    <property type="molecule type" value="Genomic_DNA"/>
</dbReference>
<dbReference type="Gene3D" id="3.90.1300.10">
    <property type="entry name" value="Amidase signature (AS) domain"/>
    <property type="match status" value="1"/>
</dbReference>
<protein>
    <submittedName>
        <fullName evidence="1">Amidase</fullName>
    </submittedName>
</protein>
<dbReference type="OrthoDB" id="3194737at2"/>
<sequence length="361" mass="39775">MLTLQQKISMAYREMGRAVIRVNEEVMEEAKEKCKGVYTFGVKNTNSIPQEIFNKLRNSEKYLFLTVDKMADMGRSIDTDILNPLTYRPMTGSSSGGPVNILKGINDFAIGTDGGGSVLAPALSCNLPSMIGAGLGLLTTGSGKSTDNLSLVPSIGVIANRLHIMLKVMEELLDDTLESDEKKVITVVIPKKGDAQLPLQEDMHEKLMKYYSKLSQKSFDFKEINIQGMDNRNTSMDIIKKAFEEEKADLILTYEGPIDVFGNGETIPRMFKGEAGKLISENSGKFLVKSANIAGLTAITIPSEELASGFVICAPSGLDSARKAVKLAKALEEIIKLPEAFVRYYIDKCKYVEEFNWDINK</sequence>
<evidence type="ECO:0000313" key="2">
    <source>
        <dbReference type="Proteomes" id="UP000184080"/>
    </source>
</evidence>
<evidence type="ECO:0000313" key="1">
    <source>
        <dbReference type="EMBL" id="SHJ22936.1"/>
    </source>
</evidence>
<dbReference type="Proteomes" id="UP000184080">
    <property type="component" value="Unassembled WGS sequence"/>
</dbReference>
<dbReference type="STRING" id="1121298.SAMN05444401_2561"/>
<dbReference type="SUPFAM" id="SSF75304">
    <property type="entry name" value="Amidase signature (AS) enzymes"/>
    <property type="match status" value="1"/>
</dbReference>
<gene>
    <name evidence="1" type="ORF">SAMN05444401_2561</name>
</gene>
<dbReference type="AlphaFoldDB" id="A0A1M6HL75"/>
<keyword evidence="2" id="KW-1185">Reference proteome</keyword>
<proteinExistence type="predicted"/>
<organism evidence="1 2">
    <name type="scientific">Clostridium amylolyticum</name>
    <dbReference type="NCBI Taxonomy" id="1121298"/>
    <lineage>
        <taxon>Bacteria</taxon>
        <taxon>Bacillati</taxon>
        <taxon>Bacillota</taxon>
        <taxon>Clostridia</taxon>
        <taxon>Eubacteriales</taxon>
        <taxon>Clostridiaceae</taxon>
        <taxon>Clostridium</taxon>
    </lineage>
</organism>
<dbReference type="RefSeq" id="WP_073007077.1">
    <property type="nucleotide sequence ID" value="NZ_FQZO01000003.1"/>
</dbReference>
<name>A0A1M6HL75_9CLOT</name>
<accession>A0A1M6HL75</accession>